<dbReference type="PANTHER" id="PTHR33928">
    <property type="entry name" value="POLYGALACTURONASE QRT3"/>
    <property type="match status" value="1"/>
</dbReference>
<dbReference type="OrthoDB" id="1046782at2759"/>
<gene>
    <name evidence="3" type="ORF">KCU76_g3500</name>
</gene>
<dbReference type="EMBL" id="JAHFXF010000094">
    <property type="protein sequence ID" value="KAG9696748.1"/>
    <property type="molecule type" value="Genomic_DNA"/>
</dbReference>
<reference evidence="3" key="1">
    <citation type="journal article" date="2021" name="J Fungi (Basel)">
        <title>Virulence traits and population genomics of the black yeast Aureobasidium melanogenum.</title>
        <authorList>
            <person name="Cernosa A."/>
            <person name="Sun X."/>
            <person name="Gostincar C."/>
            <person name="Fang C."/>
            <person name="Gunde-Cimerman N."/>
            <person name="Song Z."/>
        </authorList>
    </citation>
    <scope>NUCLEOTIDE SEQUENCE</scope>
    <source>
        <strain evidence="3">EXF-9911</strain>
    </source>
</reference>
<dbReference type="InterPro" id="IPR011050">
    <property type="entry name" value="Pectin_lyase_fold/virulence"/>
</dbReference>
<dbReference type="InterPro" id="IPR024535">
    <property type="entry name" value="RHGA/B-epi-like_pectate_lyase"/>
</dbReference>
<evidence type="ECO:0000256" key="1">
    <source>
        <dbReference type="SAM" id="SignalP"/>
    </source>
</evidence>
<reference evidence="3" key="2">
    <citation type="submission" date="2021-08" db="EMBL/GenBank/DDBJ databases">
        <authorList>
            <person name="Gostincar C."/>
            <person name="Sun X."/>
            <person name="Song Z."/>
            <person name="Gunde-Cimerman N."/>
        </authorList>
    </citation>
    <scope>NUCLEOTIDE SEQUENCE</scope>
    <source>
        <strain evidence="3">EXF-9911</strain>
    </source>
</reference>
<dbReference type="CDD" id="cd23668">
    <property type="entry name" value="GH55_beta13glucanase-like"/>
    <property type="match status" value="1"/>
</dbReference>
<evidence type="ECO:0000313" key="3">
    <source>
        <dbReference type="EMBL" id="KAG9696748.1"/>
    </source>
</evidence>
<dbReference type="FunFam" id="2.160.20.10:FF:000023">
    <property type="entry name" value="Exo-beta-1,3-glucanase Exg0"/>
    <property type="match status" value="1"/>
</dbReference>
<keyword evidence="1" id="KW-0732">Signal</keyword>
<feature type="domain" description="Rhamnogalacturonase A/B/Epimerase-like pectate lyase" evidence="2">
    <location>
        <begin position="446"/>
        <end position="515"/>
    </location>
</feature>
<dbReference type="Proteomes" id="UP000779574">
    <property type="component" value="Unassembled WGS sequence"/>
</dbReference>
<feature type="chain" id="PRO_5040129598" evidence="1">
    <location>
        <begin position="18"/>
        <end position="830"/>
    </location>
</feature>
<accession>A0A9P8EQA7</accession>
<name>A0A9P8EQA7_AURME</name>
<keyword evidence="3" id="KW-0378">Hydrolase</keyword>
<feature type="non-terminal residue" evidence="3">
    <location>
        <position position="1"/>
    </location>
</feature>
<dbReference type="FunFam" id="2.160.20.10:FF:000026">
    <property type="entry name" value="Exo-beta-1,3-glucanase Exg0"/>
    <property type="match status" value="1"/>
</dbReference>
<dbReference type="InterPro" id="IPR039279">
    <property type="entry name" value="QRT3-like"/>
</dbReference>
<organism evidence="3 4">
    <name type="scientific">Aureobasidium melanogenum</name>
    <name type="common">Aureobasidium pullulans var. melanogenum</name>
    <dbReference type="NCBI Taxonomy" id="46634"/>
    <lineage>
        <taxon>Eukaryota</taxon>
        <taxon>Fungi</taxon>
        <taxon>Dikarya</taxon>
        <taxon>Ascomycota</taxon>
        <taxon>Pezizomycotina</taxon>
        <taxon>Dothideomycetes</taxon>
        <taxon>Dothideomycetidae</taxon>
        <taxon>Dothideales</taxon>
        <taxon>Saccotheciaceae</taxon>
        <taxon>Aureobasidium</taxon>
    </lineage>
</organism>
<dbReference type="SUPFAM" id="SSF51126">
    <property type="entry name" value="Pectin lyase-like"/>
    <property type="match status" value="2"/>
</dbReference>
<evidence type="ECO:0000259" key="2">
    <source>
        <dbReference type="Pfam" id="PF12708"/>
    </source>
</evidence>
<proteinExistence type="predicted"/>
<feature type="signal peptide" evidence="1">
    <location>
        <begin position="1"/>
        <end position="17"/>
    </location>
</feature>
<dbReference type="AlphaFoldDB" id="A0A9P8EQA7"/>
<sequence length="830" mass="88535">MRLINSILLVLAGHAAAQHVHLDIPEVSHYISAIESEFSAWYHGPRPTIPHPTHPPNPFHSPAPSACAYWLEDIKRQGIAAFNPSPSSYQVFRNVKDFGAKGDGVTDDTAAIQAAISSGGRCAPGSCSSTTTTPAIVYFPAGTYMISSSIIDYYYTQMIGNPNCVPTIKASANYTGTNGLGLIDGDKYGANGLGFGATNVFYRQIRNFVIDTTLVPANESVTGIHWPTAQATSLQFITFNMSQEAGTQHQGVFIESGSGGFIGDLTFYGGLYGIQNGNQQFTQSRLTFKNVVTAINQLWDWGWLYQDITIENCSVGINMSSGGSTAQAVGSVVLIDSTISDTPLGILTAHSETSQPSAGGSLILENVALNNVPVAVQGAGGVTVLSGSSGSTTISAWGEGHEYTPDGPTNFESTFPANARPASLLSGSKYYSQAKPQYQKYPTSAFVSARSAGATGDGHTDDTNALQAAVNFATVQGKILFLDHGDYKITRTLTIPAGARIVGESYSVIFSSGEFFNNINSSQPVLRVGLKKQWGRVELSDLIVSTQGPQAGAVLIEHNLAAPPGNPSGYWDVHTRIGGFAGSDLQLAECPTTPNVLTPPAPVNTNCIAAYMSLHITSGASGFYMENNWLWLADHDIDDPQLTQLTIYAGRGLLDESSGPVWLVGTAVEHHVKYQYQFSDASNVFAGFIQTETPYYQPDPPASEPFPYVAALNDPYFAPVAKAVNLTASNTSIPTENAWGLRIVDSNDILIYGAGLYSFFDNYSTNCSNQGNGEVCQNHIADIEDSKGVSIYALNTVGTHYSVQLDGVDVALYSENLDGFVETIAIFRTG</sequence>
<feature type="domain" description="Rhamnogalacturonase A/B/Epimerase-like pectate lyase" evidence="2">
    <location>
        <begin position="92"/>
        <end position="318"/>
    </location>
</feature>
<dbReference type="GO" id="GO:0004650">
    <property type="term" value="F:polygalacturonase activity"/>
    <property type="evidence" value="ECO:0007669"/>
    <property type="project" value="InterPro"/>
</dbReference>
<dbReference type="Gene3D" id="2.160.20.10">
    <property type="entry name" value="Single-stranded right-handed beta-helix, Pectin lyase-like"/>
    <property type="match status" value="2"/>
</dbReference>
<protein>
    <submittedName>
        <fullName evidence="3">Glycoside hydrolase family 55 protein</fullName>
    </submittedName>
</protein>
<dbReference type="InterPro" id="IPR012334">
    <property type="entry name" value="Pectin_lyas_fold"/>
</dbReference>
<evidence type="ECO:0000313" key="4">
    <source>
        <dbReference type="Proteomes" id="UP000779574"/>
    </source>
</evidence>
<dbReference type="PANTHER" id="PTHR33928:SF2">
    <property type="entry name" value="PECTATE LYASE SUPERFAMILY PROTEIN DOMAIN-CONTAINING PROTEIN-RELATED"/>
    <property type="match status" value="1"/>
</dbReference>
<dbReference type="Pfam" id="PF12708">
    <property type="entry name" value="Pect-lyase_RHGA_epim"/>
    <property type="match status" value="2"/>
</dbReference>
<comment type="caution">
    <text evidence="3">The sequence shown here is derived from an EMBL/GenBank/DDBJ whole genome shotgun (WGS) entry which is preliminary data.</text>
</comment>